<organism evidence="3">
    <name type="scientific">viral metagenome</name>
    <dbReference type="NCBI Taxonomy" id="1070528"/>
    <lineage>
        <taxon>unclassified sequences</taxon>
        <taxon>metagenomes</taxon>
        <taxon>organismal metagenomes</taxon>
    </lineage>
</organism>
<feature type="compositionally biased region" description="Basic residues" evidence="1">
    <location>
        <begin position="43"/>
        <end position="56"/>
    </location>
</feature>
<feature type="domain" description="S1-like" evidence="2">
    <location>
        <begin position="61"/>
        <end position="145"/>
    </location>
</feature>
<dbReference type="SMART" id="SM00652">
    <property type="entry name" value="eIF1a"/>
    <property type="match status" value="1"/>
</dbReference>
<protein>
    <recommendedName>
        <fullName evidence="2">S1-like domain-containing protein</fullName>
    </recommendedName>
</protein>
<dbReference type="Gene3D" id="2.40.50.140">
    <property type="entry name" value="Nucleic acid-binding proteins"/>
    <property type="match status" value="1"/>
</dbReference>
<dbReference type="PANTHER" id="PTHR21668">
    <property type="entry name" value="EIF-1A"/>
    <property type="match status" value="1"/>
</dbReference>
<dbReference type="InterPro" id="IPR006196">
    <property type="entry name" value="RNA-binding_domain_S1_IF1"/>
</dbReference>
<dbReference type="InterPro" id="IPR001253">
    <property type="entry name" value="TIF_eIF-1A"/>
</dbReference>
<name>A0A6C0CP66_9ZZZZ</name>
<dbReference type="SUPFAM" id="SSF50249">
    <property type="entry name" value="Nucleic acid-binding proteins"/>
    <property type="match status" value="1"/>
</dbReference>
<evidence type="ECO:0000256" key="1">
    <source>
        <dbReference type="SAM" id="MobiDB-lite"/>
    </source>
</evidence>
<dbReference type="PROSITE" id="PS50832">
    <property type="entry name" value="S1_IF1_TYPE"/>
    <property type="match status" value="1"/>
</dbReference>
<sequence length="222" mass="25013">MGIYSKYFFYIYYKKLKHKLLSILNALTSKTTYTDTIMVKNKQGGKKGKKGGRKHLSAPSQRGVRTVQEEGECYAAVIRLYGGANCEVLCDDGIKRLCIIRNKFRGRGRRDNMIAAGKWVMVGIRDWEARAAGKQQKCDLLEVYSDNDKKRLVSDHPGNWSVLASVEDGSGKKDEDIGDIVFDDTEENTEMDLELQMEAKEQATGKQGVIDQLGDFIDIDDI</sequence>
<feature type="region of interest" description="Disordered" evidence="1">
    <location>
        <begin position="43"/>
        <end position="62"/>
    </location>
</feature>
<dbReference type="AlphaFoldDB" id="A0A6C0CP66"/>
<dbReference type="EMBL" id="MN739468">
    <property type="protein sequence ID" value="QHT06398.1"/>
    <property type="molecule type" value="Genomic_DNA"/>
</dbReference>
<reference evidence="3" key="1">
    <citation type="journal article" date="2020" name="Nature">
        <title>Giant virus diversity and host interactions through global metagenomics.</title>
        <authorList>
            <person name="Schulz F."/>
            <person name="Roux S."/>
            <person name="Paez-Espino D."/>
            <person name="Jungbluth S."/>
            <person name="Walsh D.A."/>
            <person name="Denef V.J."/>
            <person name="McMahon K.D."/>
            <person name="Konstantinidis K.T."/>
            <person name="Eloe-Fadrosh E.A."/>
            <person name="Kyrpides N.C."/>
            <person name="Woyke T."/>
        </authorList>
    </citation>
    <scope>NUCLEOTIDE SEQUENCE</scope>
    <source>
        <strain evidence="3">GVMAG-M-3300021425-30</strain>
    </source>
</reference>
<evidence type="ECO:0000313" key="3">
    <source>
        <dbReference type="EMBL" id="QHT06398.1"/>
    </source>
</evidence>
<proteinExistence type="predicted"/>
<accession>A0A6C0CP66</accession>
<dbReference type="GO" id="GO:0003743">
    <property type="term" value="F:translation initiation factor activity"/>
    <property type="evidence" value="ECO:0007669"/>
    <property type="project" value="InterPro"/>
</dbReference>
<evidence type="ECO:0000259" key="2">
    <source>
        <dbReference type="PROSITE" id="PS50832"/>
    </source>
</evidence>
<dbReference type="InterPro" id="IPR012340">
    <property type="entry name" value="NA-bd_OB-fold"/>
</dbReference>
<dbReference type="GO" id="GO:0003723">
    <property type="term" value="F:RNA binding"/>
    <property type="evidence" value="ECO:0007669"/>
    <property type="project" value="InterPro"/>
</dbReference>